<dbReference type="OrthoDB" id="7510199at2"/>
<sequence length="320" mass="34623">MTAHPQPLKKPRFRVLIALLAALVLPIALSGTAAADGGKSPRNWTVQVGSESPDQAIQGMSFLPKNIFINADDSVTWEANAGEIHTVTFLAAGQTIESTQPFDPFNPVYGLPQGGTSYDGHSYYNSGVMSNVSDSGLPAVETYTLTFPNTGDFTYYCLVHGMAMKGTVHVRDKGTDYPYTQSQYDNRVNRAEQAIIRDGYQQWSEARDQADNHTVILGTDNGTSMVMRFIEDNVVVHVGESVTFQNSGMGEPHTVTFGTEPANPFAPLGDPGNYTGGQLNSGILAPNSTFTVTFNKAGEYDYICALHDYLGMIGTVVVEE</sequence>
<keyword evidence="1" id="KW-0479">Metal-binding</keyword>
<evidence type="ECO:0000313" key="6">
    <source>
        <dbReference type="Proteomes" id="UP000295511"/>
    </source>
</evidence>
<dbReference type="PANTHER" id="PTHR36507:SF1">
    <property type="entry name" value="BLL1555 PROTEIN"/>
    <property type="match status" value="1"/>
</dbReference>
<dbReference type="RefSeq" id="WP_133204606.1">
    <property type="nucleotide sequence ID" value="NZ_SMRU01000014.1"/>
</dbReference>
<evidence type="ECO:0000313" key="5">
    <source>
        <dbReference type="EMBL" id="TDF94885.1"/>
    </source>
</evidence>
<dbReference type="InterPro" id="IPR052721">
    <property type="entry name" value="ET_Amicyanin"/>
</dbReference>
<organism evidence="5 6">
    <name type="scientific">Arthrobacter terricola</name>
    <dbReference type="NCBI Taxonomy" id="2547396"/>
    <lineage>
        <taxon>Bacteria</taxon>
        <taxon>Bacillati</taxon>
        <taxon>Actinomycetota</taxon>
        <taxon>Actinomycetes</taxon>
        <taxon>Micrococcales</taxon>
        <taxon>Micrococcaceae</taxon>
        <taxon>Arthrobacter</taxon>
    </lineage>
</organism>
<dbReference type="Pfam" id="PF00127">
    <property type="entry name" value="Copper-bind"/>
    <property type="match status" value="2"/>
</dbReference>
<dbReference type="GO" id="GO:0009055">
    <property type="term" value="F:electron transfer activity"/>
    <property type="evidence" value="ECO:0007669"/>
    <property type="project" value="InterPro"/>
</dbReference>
<reference evidence="5 6" key="1">
    <citation type="submission" date="2019-03" db="EMBL/GenBank/DDBJ databases">
        <title>Whole genome sequence of Arthrobacter sp JH1-1.</title>
        <authorList>
            <person name="Trinh H.N."/>
        </authorList>
    </citation>
    <scope>NUCLEOTIDE SEQUENCE [LARGE SCALE GENOMIC DNA]</scope>
    <source>
        <strain evidence="5 6">JH1-1</strain>
    </source>
</reference>
<dbReference type="EMBL" id="SMRU01000014">
    <property type="protein sequence ID" value="TDF94885.1"/>
    <property type="molecule type" value="Genomic_DNA"/>
</dbReference>
<dbReference type="InterPro" id="IPR008972">
    <property type="entry name" value="Cupredoxin"/>
</dbReference>
<dbReference type="SUPFAM" id="SSF49503">
    <property type="entry name" value="Cupredoxins"/>
    <property type="match status" value="2"/>
</dbReference>
<protein>
    <submittedName>
        <fullName evidence="5">Plastocyanin</fullName>
    </submittedName>
</protein>
<evidence type="ECO:0000256" key="3">
    <source>
        <dbReference type="SAM" id="SignalP"/>
    </source>
</evidence>
<dbReference type="Gene3D" id="2.60.40.420">
    <property type="entry name" value="Cupredoxins - blue copper proteins"/>
    <property type="match status" value="2"/>
</dbReference>
<dbReference type="AlphaFoldDB" id="A0A4R5KJA8"/>
<dbReference type="GO" id="GO:0005507">
    <property type="term" value="F:copper ion binding"/>
    <property type="evidence" value="ECO:0007669"/>
    <property type="project" value="InterPro"/>
</dbReference>
<gene>
    <name evidence="5" type="ORF">E1809_12705</name>
</gene>
<feature type="domain" description="Blue (type 1) copper" evidence="4">
    <location>
        <begin position="57"/>
        <end position="170"/>
    </location>
</feature>
<feature type="signal peptide" evidence="3">
    <location>
        <begin position="1"/>
        <end position="35"/>
    </location>
</feature>
<keyword evidence="6" id="KW-1185">Reference proteome</keyword>
<keyword evidence="3" id="KW-0732">Signal</keyword>
<feature type="domain" description="Blue (type 1) copper" evidence="4">
    <location>
        <begin position="223"/>
        <end position="319"/>
    </location>
</feature>
<proteinExistence type="predicted"/>
<evidence type="ECO:0000256" key="1">
    <source>
        <dbReference type="ARBA" id="ARBA00022723"/>
    </source>
</evidence>
<dbReference type="Proteomes" id="UP000295511">
    <property type="component" value="Unassembled WGS sequence"/>
</dbReference>
<dbReference type="InterPro" id="IPR000923">
    <property type="entry name" value="BlueCu_1"/>
</dbReference>
<evidence type="ECO:0000259" key="4">
    <source>
        <dbReference type="Pfam" id="PF00127"/>
    </source>
</evidence>
<accession>A0A4R5KJA8</accession>
<feature type="chain" id="PRO_5038677397" evidence="3">
    <location>
        <begin position="36"/>
        <end position="320"/>
    </location>
</feature>
<comment type="caution">
    <text evidence="5">The sequence shown here is derived from an EMBL/GenBank/DDBJ whole genome shotgun (WGS) entry which is preliminary data.</text>
</comment>
<evidence type="ECO:0000256" key="2">
    <source>
        <dbReference type="ARBA" id="ARBA00023008"/>
    </source>
</evidence>
<keyword evidence="2" id="KW-0186">Copper</keyword>
<dbReference type="PANTHER" id="PTHR36507">
    <property type="entry name" value="BLL1555 PROTEIN"/>
    <property type="match status" value="1"/>
</dbReference>
<name>A0A4R5KJA8_9MICC</name>